<evidence type="ECO:0000313" key="1">
    <source>
        <dbReference type="EMBL" id="MPN36489.1"/>
    </source>
</evidence>
<organism evidence="1">
    <name type="scientific">bioreactor metagenome</name>
    <dbReference type="NCBI Taxonomy" id="1076179"/>
    <lineage>
        <taxon>unclassified sequences</taxon>
        <taxon>metagenomes</taxon>
        <taxon>ecological metagenomes</taxon>
    </lineage>
</organism>
<accession>A0A645HED3</accession>
<protein>
    <submittedName>
        <fullName evidence="1">Uncharacterized protein</fullName>
    </submittedName>
</protein>
<sequence length="123" mass="13627">MLSADKKFGITMGDNAEPCIFVLDNGYMAPADTDLKMEPGNWYNILMAVDNNGNFQGALWEKDAPEDAAYFGIALGAFEDGDLYKNKSWELSIGFKGQSTFEIAEYCYYSFEGFVKETAAPVV</sequence>
<comment type="caution">
    <text evidence="1">The sequence shown here is derived from an EMBL/GenBank/DDBJ whole genome shotgun (WGS) entry which is preliminary data.</text>
</comment>
<proteinExistence type="predicted"/>
<dbReference type="EMBL" id="VSSQ01090643">
    <property type="protein sequence ID" value="MPN36489.1"/>
    <property type="molecule type" value="Genomic_DNA"/>
</dbReference>
<name>A0A645HED3_9ZZZZ</name>
<gene>
    <name evidence="1" type="ORF">SDC9_183998</name>
</gene>
<dbReference type="AlphaFoldDB" id="A0A645HED3"/>
<reference evidence="1" key="1">
    <citation type="submission" date="2019-08" db="EMBL/GenBank/DDBJ databases">
        <authorList>
            <person name="Kucharzyk K."/>
            <person name="Murdoch R.W."/>
            <person name="Higgins S."/>
            <person name="Loffler F."/>
        </authorList>
    </citation>
    <scope>NUCLEOTIDE SEQUENCE</scope>
</reference>